<accession>A0ACB9M9D1</accession>
<proteinExistence type="predicted"/>
<dbReference type="EMBL" id="CM042889">
    <property type="protein sequence ID" value="KAI4320893.1"/>
    <property type="molecule type" value="Genomic_DNA"/>
</dbReference>
<organism evidence="1 2">
    <name type="scientific">Melastoma candidum</name>
    <dbReference type="NCBI Taxonomy" id="119954"/>
    <lineage>
        <taxon>Eukaryota</taxon>
        <taxon>Viridiplantae</taxon>
        <taxon>Streptophyta</taxon>
        <taxon>Embryophyta</taxon>
        <taxon>Tracheophyta</taxon>
        <taxon>Spermatophyta</taxon>
        <taxon>Magnoliopsida</taxon>
        <taxon>eudicotyledons</taxon>
        <taxon>Gunneridae</taxon>
        <taxon>Pentapetalae</taxon>
        <taxon>rosids</taxon>
        <taxon>malvids</taxon>
        <taxon>Myrtales</taxon>
        <taxon>Melastomataceae</taxon>
        <taxon>Melastomatoideae</taxon>
        <taxon>Melastomateae</taxon>
        <taxon>Melastoma</taxon>
    </lineage>
</organism>
<comment type="caution">
    <text evidence="1">The sequence shown here is derived from an EMBL/GenBank/DDBJ whole genome shotgun (WGS) entry which is preliminary data.</text>
</comment>
<name>A0ACB9M9D1_9MYRT</name>
<gene>
    <name evidence="1" type="ORF">MLD38_034329</name>
</gene>
<sequence>MMGHANRPLIDDSAKCVILCYTPRKEYYKKFLYEAFPVESHLQHFLHDNLNAEVVSRVIENKQDAVDYLTWTFRYRRLTQNPNYYNLQGVTRRHLSDHLSELVENTLSDLEASECVVIDDDTDLSPSNLGLIASYQYISYTTIERFSTSLTSKIKMKGLLEILSSASEYSLLPIRPGKEDVVRRLMNHQRFSFENPKASDPHVKANALLQAHFSRQPVGGNLVSDQREVLLSASRLLRAMVDVISNNGWLGPALLAMEVSQMVTQGMWEGDSMLLQLPHFTRDLAKRCQENPGKSIETVFDLVEMEDNERSELLQMSKLQLMDTVSFCDRFPNIDLSYEVMDHDSIRAGKDVILQVTLERDMKERTEVGPVDAPRYPKSIEEGWWLVVGDMKTNQLLTIKRVSLLRNAKVKLNFTAPMEPGRKTCTLYFMCDS</sequence>
<keyword evidence="2" id="KW-1185">Reference proteome</keyword>
<evidence type="ECO:0000313" key="1">
    <source>
        <dbReference type="EMBL" id="KAI4320893.1"/>
    </source>
</evidence>
<dbReference type="Proteomes" id="UP001057402">
    <property type="component" value="Chromosome 10"/>
</dbReference>
<protein>
    <submittedName>
        <fullName evidence="1">Uncharacterized protein</fullName>
    </submittedName>
</protein>
<evidence type="ECO:0000313" key="2">
    <source>
        <dbReference type="Proteomes" id="UP001057402"/>
    </source>
</evidence>
<reference evidence="2" key="1">
    <citation type="journal article" date="2023" name="Front. Plant Sci.">
        <title>Chromosomal-level genome assembly of Melastoma candidum provides insights into trichome evolution.</title>
        <authorList>
            <person name="Zhong Y."/>
            <person name="Wu W."/>
            <person name="Sun C."/>
            <person name="Zou P."/>
            <person name="Liu Y."/>
            <person name="Dai S."/>
            <person name="Zhou R."/>
        </authorList>
    </citation>
    <scope>NUCLEOTIDE SEQUENCE [LARGE SCALE GENOMIC DNA]</scope>
</reference>